<dbReference type="EMBL" id="GL380069">
    <property type="protein sequence ID" value="EGT45107.1"/>
    <property type="molecule type" value="Genomic_DNA"/>
</dbReference>
<name>G0P4V1_CAEBE</name>
<keyword evidence="3" id="KW-1185">Reference proteome</keyword>
<protein>
    <submittedName>
        <fullName evidence="2">Uncharacterized protein</fullName>
    </submittedName>
</protein>
<dbReference type="InterPro" id="IPR009564">
    <property type="entry name" value="DUF1179"/>
</dbReference>
<dbReference type="OrthoDB" id="5861952at2759"/>
<dbReference type="InParanoid" id="G0P4V1"/>
<accession>G0P4V1</accession>
<dbReference type="Proteomes" id="UP000008068">
    <property type="component" value="Unassembled WGS sequence"/>
</dbReference>
<evidence type="ECO:0000313" key="3">
    <source>
        <dbReference type="Proteomes" id="UP000008068"/>
    </source>
</evidence>
<sequence length="163" mass="17172">MIAVILFQINIVVTNSILPFFLFSPPIQTLTLFSVFLCGGRKKNYDGDGDVSLVQPGIQKSSGSGGMPMLTASSSASRPMNDDFSVGVPPPHIPLADKSDERTLADIESIQSEKAMIREKKSKLAAANAKGKVPNAQSPAAPPTGSASAERSKVMKGSRSPAR</sequence>
<dbReference type="FunCoup" id="G0P4V1">
    <property type="interactions" value="1464"/>
</dbReference>
<feature type="region of interest" description="Disordered" evidence="1">
    <location>
        <begin position="57"/>
        <end position="100"/>
    </location>
</feature>
<dbReference type="OMA" id="RSKVMKG"/>
<gene>
    <name evidence="2" type="ORF">CAEBREN_16578</name>
</gene>
<proteinExistence type="predicted"/>
<dbReference type="HOGENOM" id="CLU_1887603_0_0_1"/>
<dbReference type="Pfam" id="PF06678">
    <property type="entry name" value="DUF1179"/>
    <property type="match status" value="1"/>
</dbReference>
<dbReference type="eggNOG" id="ENOG502TIJ8">
    <property type="taxonomic scope" value="Eukaryota"/>
</dbReference>
<feature type="region of interest" description="Disordered" evidence="1">
    <location>
        <begin position="118"/>
        <end position="163"/>
    </location>
</feature>
<organism evidence="3">
    <name type="scientific">Caenorhabditis brenneri</name>
    <name type="common">Nematode worm</name>
    <dbReference type="NCBI Taxonomy" id="135651"/>
    <lineage>
        <taxon>Eukaryota</taxon>
        <taxon>Metazoa</taxon>
        <taxon>Ecdysozoa</taxon>
        <taxon>Nematoda</taxon>
        <taxon>Chromadorea</taxon>
        <taxon>Rhabditida</taxon>
        <taxon>Rhabditina</taxon>
        <taxon>Rhabditomorpha</taxon>
        <taxon>Rhabditoidea</taxon>
        <taxon>Rhabditidae</taxon>
        <taxon>Peloderinae</taxon>
        <taxon>Caenorhabditis</taxon>
    </lineage>
</organism>
<feature type="compositionally biased region" description="Low complexity" evidence="1">
    <location>
        <begin position="136"/>
        <end position="149"/>
    </location>
</feature>
<evidence type="ECO:0000313" key="2">
    <source>
        <dbReference type="EMBL" id="EGT45107.1"/>
    </source>
</evidence>
<reference evidence="3" key="1">
    <citation type="submission" date="2011-07" db="EMBL/GenBank/DDBJ databases">
        <authorList>
            <consortium name="Caenorhabditis brenneri Sequencing and Analysis Consortium"/>
            <person name="Wilson R.K."/>
        </authorList>
    </citation>
    <scope>NUCLEOTIDE SEQUENCE [LARGE SCALE GENOMIC DNA]</scope>
    <source>
        <strain evidence="3">PB2801</strain>
    </source>
</reference>
<dbReference type="AlphaFoldDB" id="G0P4V1"/>
<evidence type="ECO:0000256" key="1">
    <source>
        <dbReference type="SAM" id="MobiDB-lite"/>
    </source>
</evidence>